<evidence type="ECO:0000313" key="4">
    <source>
        <dbReference type="Proteomes" id="UP000000580"/>
    </source>
</evidence>
<name>Q744F8_MYCPA</name>
<keyword evidence="2" id="KW-0472">Membrane</keyword>
<evidence type="ECO:0000256" key="1">
    <source>
        <dbReference type="SAM" id="MobiDB-lite"/>
    </source>
</evidence>
<gene>
    <name evidence="3" type="ordered locus">MAP_0383</name>
</gene>
<keyword evidence="4" id="KW-1185">Reference proteome</keyword>
<dbReference type="KEGG" id="mpa:MAP_0383"/>
<sequence length="114" mass="11963">MAHNDSRRGMTLDHRNSDPVDHARTFRQHAGETFTYGANVPGLAGSAVAVVAMTVGVFAVAAGHLTGGAIALIVAAVVGAVSAGWLLRTHRKVREAELRWHAAHSDRPPPPPSS</sequence>
<reference evidence="3 4" key="1">
    <citation type="journal article" date="2005" name="Proc. Natl. Acad. Sci. U.S.A.">
        <title>The complete genome sequence of Mycobacterium avium subspecies paratuberculosis.</title>
        <authorList>
            <person name="Li L."/>
            <person name="Bannantine J.P."/>
            <person name="Zhang Q."/>
            <person name="Amonsin A."/>
            <person name="May B.J."/>
            <person name="Alt D."/>
            <person name="Banerji N."/>
            <person name="Kanjilal S."/>
            <person name="Kapur V."/>
        </authorList>
    </citation>
    <scope>NUCLEOTIDE SEQUENCE [LARGE SCALE GENOMIC DNA]</scope>
    <source>
        <strain evidence="4">ATCC BAA-968 / K-10</strain>
    </source>
</reference>
<feature type="transmembrane region" description="Helical" evidence="2">
    <location>
        <begin position="43"/>
        <end position="62"/>
    </location>
</feature>
<keyword evidence="2" id="KW-1133">Transmembrane helix</keyword>
<evidence type="ECO:0000256" key="2">
    <source>
        <dbReference type="SAM" id="Phobius"/>
    </source>
</evidence>
<evidence type="ECO:0008006" key="5">
    <source>
        <dbReference type="Google" id="ProtNLM"/>
    </source>
</evidence>
<proteinExistence type="predicted"/>
<protein>
    <recommendedName>
        <fullName evidence="5">UsfY</fullName>
    </recommendedName>
</protein>
<feature type="transmembrane region" description="Helical" evidence="2">
    <location>
        <begin position="68"/>
        <end position="87"/>
    </location>
</feature>
<organism evidence="3 4">
    <name type="scientific">Mycolicibacterium paratuberculosis (strain ATCC BAA-968 / K-10)</name>
    <name type="common">Mycobacterium paratuberculosis</name>
    <dbReference type="NCBI Taxonomy" id="262316"/>
    <lineage>
        <taxon>Bacteria</taxon>
        <taxon>Bacillati</taxon>
        <taxon>Actinomycetota</taxon>
        <taxon>Actinomycetes</taxon>
        <taxon>Mycobacteriales</taxon>
        <taxon>Mycobacteriaceae</taxon>
        <taxon>Mycobacterium</taxon>
        <taxon>Mycobacterium avium complex (MAC)</taxon>
    </lineage>
</organism>
<dbReference type="EMBL" id="AE016958">
    <property type="protein sequence ID" value="AAS02700.1"/>
    <property type="molecule type" value="Genomic_DNA"/>
</dbReference>
<dbReference type="AlphaFoldDB" id="Q744F8"/>
<feature type="region of interest" description="Disordered" evidence="1">
    <location>
        <begin position="1"/>
        <end position="21"/>
    </location>
</feature>
<keyword evidence="2" id="KW-0812">Transmembrane</keyword>
<dbReference type="eggNOG" id="ENOG5031ETQ">
    <property type="taxonomic scope" value="Bacteria"/>
</dbReference>
<dbReference type="Proteomes" id="UP000000580">
    <property type="component" value="Chromosome"/>
</dbReference>
<accession>Q744F8</accession>
<evidence type="ECO:0000313" key="3">
    <source>
        <dbReference type="EMBL" id="AAS02700.1"/>
    </source>
</evidence>
<dbReference type="HOGENOM" id="CLU_154536_1_0_11"/>
<dbReference type="STRING" id="262316.MAP_0383"/>